<dbReference type="PROSITE" id="PS51257">
    <property type="entry name" value="PROKAR_LIPOPROTEIN"/>
    <property type="match status" value="1"/>
</dbReference>
<dbReference type="EMBL" id="JACIJI010000014">
    <property type="protein sequence ID" value="MBB5720349.1"/>
    <property type="molecule type" value="Genomic_DNA"/>
</dbReference>
<sequence length="253" mass="26776">MWKIQAAALPAILLLAACHNGVQPGNAALSDAAANGSEAEGGTATGDGKSAPVPAGAMAGQQNDGKPAEPQCSQYRSDLDDGDIVRIYYAVAGLTPPLEKWAERAVPYDNGGVSQEEAWKRAKAKVQAQWDAVKDVRCFTIRTSANIGSYDDARGGLPVGAIRPDRYFTFSEGGDYVQVRLVNADKANLWKIPRDRAMALTANYGLNGATAVIRIKVLSARPSDHGGVIQGRVTGYDIVSDRNGVQPYSVSIS</sequence>
<reference evidence="2 3" key="1">
    <citation type="submission" date="2020-08" db="EMBL/GenBank/DDBJ databases">
        <title>Genomic Encyclopedia of Type Strains, Phase IV (KMG-IV): sequencing the most valuable type-strain genomes for metagenomic binning, comparative biology and taxonomic classification.</title>
        <authorList>
            <person name="Goeker M."/>
        </authorList>
    </citation>
    <scope>NUCLEOTIDE SEQUENCE [LARGE SCALE GENOMIC DNA]</scope>
    <source>
        <strain evidence="2 3">DSM 27203</strain>
    </source>
</reference>
<organism evidence="2 3">
    <name type="scientific">Stakelama sediminis</name>
    <dbReference type="NCBI Taxonomy" id="463200"/>
    <lineage>
        <taxon>Bacteria</taxon>
        <taxon>Pseudomonadati</taxon>
        <taxon>Pseudomonadota</taxon>
        <taxon>Alphaproteobacteria</taxon>
        <taxon>Sphingomonadales</taxon>
        <taxon>Sphingomonadaceae</taxon>
        <taxon>Stakelama</taxon>
    </lineage>
</organism>
<evidence type="ECO:0000313" key="3">
    <source>
        <dbReference type="Proteomes" id="UP000554342"/>
    </source>
</evidence>
<dbReference type="Proteomes" id="UP000554342">
    <property type="component" value="Unassembled WGS sequence"/>
</dbReference>
<evidence type="ECO:0000256" key="1">
    <source>
        <dbReference type="SAM" id="MobiDB-lite"/>
    </source>
</evidence>
<dbReference type="AlphaFoldDB" id="A0A840Z3G8"/>
<feature type="region of interest" description="Disordered" evidence="1">
    <location>
        <begin position="33"/>
        <end position="76"/>
    </location>
</feature>
<gene>
    <name evidence="2" type="ORF">FHR23_003315</name>
</gene>
<keyword evidence="3" id="KW-1185">Reference proteome</keyword>
<dbReference type="RefSeq" id="WP_184006101.1">
    <property type="nucleotide sequence ID" value="NZ_BAABIF010000011.1"/>
</dbReference>
<proteinExistence type="predicted"/>
<protein>
    <submittedName>
        <fullName evidence="2">Uncharacterized protein</fullName>
    </submittedName>
</protein>
<accession>A0A840Z3G8</accession>
<evidence type="ECO:0000313" key="2">
    <source>
        <dbReference type="EMBL" id="MBB5720349.1"/>
    </source>
</evidence>
<name>A0A840Z3G8_9SPHN</name>
<comment type="caution">
    <text evidence="2">The sequence shown here is derived from an EMBL/GenBank/DDBJ whole genome shotgun (WGS) entry which is preliminary data.</text>
</comment>